<dbReference type="Gene3D" id="3.10.450.50">
    <property type="match status" value="1"/>
</dbReference>
<dbReference type="AlphaFoldDB" id="A0A1I1F6X1"/>
<sequence>MTITPTNKGMSRYHDSRAMKGRERNAPCWCGSGKKYKKCHLGRDAQPKENPWAAVDVNRKAFSQKKCWARDVGLGDCEGGVIKAHTVSRGPNLAKIAENGHVLQYGASIPDMNKNGGKLSVKRIGIKDASVFHGFCSKHDREIFSCIENEVFTGRPDQCLAVAYRTMSRELYGKDAGSHLRETLRGADKGLQPFEQFMLQKMLDEIDTGNEAARRDLKATHDALTAALVAARTDVLSSLIFEFAAPIPFMFAGAWSPFTDLHGAELQKGYVDELLEQVFVSSFAGESSAMICISWRNIDGAPGKVIADQLEELADETRASACLQFVMKHVENVFFNPDWFGALDEKQKERLDQLAADGIDPMGSVPSMPVRLDVDFRLPRSIRSFHA</sequence>
<dbReference type="InterPro" id="IPR004027">
    <property type="entry name" value="SEC_C_motif"/>
</dbReference>
<accession>A0A1I1F6X1</accession>
<proteinExistence type="predicted"/>
<organism evidence="1 2">
    <name type="scientific">Tropicimonas isoalkanivorans</name>
    <dbReference type="NCBI Taxonomy" id="441112"/>
    <lineage>
        <taxon>Bacteria</taxon>
        <taxon>Pseudomonadati</taxon>
        <taxon>Pseudomonadota</taxon>
        <taxon>Alphaproteobacteria</taxon>
        <taxon>Rhodobacterales</taxon>
        <taxon>Roseobacteraceae</taxon>
        <taxon>Tropicimonas</taxon>
    </lineage>
</organism>
<reference evidence="1 2" key="1">
    <citation type="submission" date="2016-10" db="EMBL/GenBank/DDBJ databases">
        <authorList>
            <person name="de Groot N.N."/>
        </authorList>
    </citation>
    <scope>NUCLEOTIDE SEQUENCE [LARGE SCALE GENOMIC DNA]</scope>
    <source>
        <strain evidence="1 2">DSM 19548</strain>
    </source>
</reference>
<gene>
    <name evidence="1" type="ORF">SAMN04488094_10236</name>
</gene>
<protein>
    <submittedName>
        <fullName evidence="1">SEC-C motif-containing protein</fullName>
    </submittedName>
</protein>
<name>A0A1I1F6X1_9RHOB</name>
<dbReference type="OrthoDB" id="583051at2"/>
<evidence type="ECO:0000313" key="2">
    <source>
        <dbReference type="Proteomes" id="UP000198728"/>
    </source>
</evidence>
<dbReference type="EMBL" id="FOLG01000002">
    <property type="protein sequence ID" value="SFB95044.1"/>
    <property type="molecule type" value="Genomic_DNA"/>
</dbReference>
<evidence type="ECO:0000313" key="1">
    <source>
        <dbReference type="EMBL" id="SFB95044.1"/>
    </source>
</evidence>
<dbReference type="RefSeq" id="WP_093359447.1">
    <property type="nucleotide sequence ID" value="NZ_FOLG01000002.1"/>
</dbReference>
<dbReference type="Pfam" id="PF02810">
    <property type="entry name" value="SEC-C"/>
    <property type="match status" value="1"/>
</dbReference>
<dbReference type="Proteomes" id="UP000198728">
    <property type="component" value="Unassembled WGS sequence"/>
</dbReference>
<dbReference type="SUPFAM" id="SSF103642">
    <property type="entry name" value="Sec-C motif"/>
    <property type="match status" value="1"/>
</dbReference>
<keyword evidence="2" id="KW-1185">Reference proteome</keyword>
<dbReference type="STRING" id="441112.SAMN04488094_10236"/>